<reference evidence="2 3" key="1">
    <citation type="submission" date="2020-01" db="EMBL/GenBank/DDBJ databases">
        <title>Genetics and antimicrobial susceptibilities of Nocardia species isolated from the soil; a comparison with species isolated from humans.</title>
        <authorList>
            <person name="Carrasco G."/>
            <person name="Monzon S."/>
            <person name="Sansegundo M."/>
            <person name="Garcia E."/>
            <person name="Garrido N."/>
            <person name="Medina M.J."/>
            <person name="Villalon P."/>
            <person name="Ramirez-Arocha A.C."/>
            <person name="Jimenez P."/>
            <person name="Cuesta I."/>
            <person name="Valdezate S."/>
        </authorList>
    </citation>
    <scope>NUCLEOTIDE SEQUENCE [LARGE SCALE GENOMIC DNA]</scope>
    <source>
        <strain evidence="2 3">CNM20110626</strain>
    </source>
</reference>
<feature type="domain" description="GIY-YIG" evidence="1">
    <location>
        <begin position="49"/>
        <end position="135"/>
    </location>
</feature>
<comment type="caution">
    <text evidence="2">The sequence shown here is derived from an EMBL/GenBank/DDBJ whole genome shotgun (WGS) entry which is preliminary data.</text>
</comment>
<proteinExistence type="predicted"/>
<dbReference type="EMBL" id="JAAGVB010000053">
    <property type="protein sequence ID" value="NEW35798.1"/>
    <property type="molecule type" value="Genomic_DNA"/>
</dbReference>
<dbReference type="CDD" id="cd10447">
    <property type="entry name" value="GIY-YIG_unchar_2"/>
    <property type="match status" value="1"/>
</dbReference>
<protein>
    <submittedName>
        <fullName evidence="2">GIY-YIG nuclease family protein</fullName>
    </submittedName>
</protein>
<dbReference type="Proteomes" id="UP000471166">
    <property type="component" value="Unassembled WGS sequence"/>
</dbReference>
<evidence type="ECO:0000259" key="1">
    <source>
        <dbReference type="PROSITE" id="PS50164"/>
    </source>
</evidence>
<dbReference type="InterPro" id="IPR000305">
    <property type="entry name" value="GIY-YIG_endonuc"/>
</dbReference>
<sequence>MSAGKSVRLFLADGTPGGLLTAEIMNWTGHVVAAPRSDLAALLKRPEATRTGIYILLGDDPNSLGGQMAYIGEGDDVSKRLYQHARSEDQNGKDFWDRAIVLTSKDTNLTKAHARYLESRFIMLALQASRARLTNGTTPPPIVLPEADVSDMEYFIEQAKIVLPVLGVNLFRSPTTTTTVPHTEVAGTRTDSPLFEMTLKKSGITATAQEVDGEFTVLEGSIARLKWTGGEGHSYTSLRAKLEQDGTLVPTPDGSAMRFTRNHVFASPSAAAAIVAGRSANGRTEWLIQGARRTYGQWETEGVEEAMKQEVSNE</sequence>
<organism evidence="2 3">
    <name type="scientific">Nocardia cyriacigeorgica</name>
    <dbReference type="NCBI Taxonomy" id="135487"/>
    <lineage>
        <taxon>Bacteria</taxon>
        <taxon>Bacillati</taxon>
        <taxon>Actinomycetota</taxon>
        <taxon>Actinomycetes</taxon>
        <taxon>Mycobacteriales</taxon>
        <taxon>Nocardiaceae</taxon>
        <taxon>Nocardia</taxon>
    </lineage>
</organism>
<evidence type="ECO:0000313" key="3">
    <source>
        <dbReference type="Proteomes" id="UP000471166"/>
    </source>
</evidence>
<dbReference type="RefSeq" id="WP_065064899.1">
    <property type="nucleotide sequence ID" value="NZ_JAAGVB010000053.1"/>
</dbReference>
<dbReference type="AlphaFoldDB" id="A0A6P1CTC0"/>
<dbReference type="Pfam" id="PF14267">
    <property type="entry name" value="DUF4357"/>
    <property type="match status" value="1"/>
</dbReference>
<dbReference type="InterPro" id="IPR025579">
    <property type="entry name" value="DUF4357"/>
</dbReference>
<gene>
    <name evidence="2" type="ORF">GV791_24990</name>
</gene>
<accession>A0A6P1CTC0</accession>
<evidence type="ECO:0000313" key="2">
    <source>
        <dbReference type="EMBL" id="NEW35798.1"/>
    </source>
</evidence>
<name>A0A6P1CTC0_9NOCA</name>
<dbReference type="PROSITE" id="PS50164">
    <property type="entry name" value="GIY_YIG"/>
    <property type="match status" value="1"/>
</dbReference>